<dbReference type="Gene3D" id="3.30.565.10">
    <property type="entry name" value="Histidine kinase-like ATPase, C-terminal domain"/>
    <property type="match status" value="1"/>
</dbReference>
<dbReference type="InterPro" id="IPR004358">
    <property type="entry name" value="Sig_transdc_His_kin-like_C"/>
</dbReference>
<dbReference type="GO" id="GO:0000155">
    <property type="term" value="F:phosphorelay sensor kinase activity"/>
    <property type="evidence" value="ECO:0007669"/>
    <property type="project" value="InterPro"/>
</dbReference>
<dbReference type="InterPro" id="IPR001789">
    <property type="entry name" value="Sig_transdc_resp-reg_receiver"/>
</dbReference>
<reference evidence="9 10" key="1">
    <citation type="submission" date="2021-12" db="EMBL/GenBank/DDBJ databases">
        <title>Genome sequencing of bacteria with rrn-lacking chromosome and rrn-plasmid.</title>
        <authorList>
            <person name="Anda M."/>
            <person name="Iwasaki W."/>
        </authorList>
    </citation>
    <scope>NUCLEOTIDE SEQUENCE [LARGE SCALE GENOMIC DNA]</scope>
    <source>
        <strain evidence="9 10">NBRC 15940</strain>
    </source>
</reference>
<accession>A0AAN4W1J6</accession>
<evidence type="ECO:0000259" key="8">
    <source>
        <dbReference type="PROSITE" id="PS50110"/>
    </source>
</evidence>
<dbReference type="PROSITE" id="PS50109">
    <property type="entry name" value="HIS_KIN"/>
    <property type="match status" value="1"/>
</dbReference>
<sequence>MSELELNAFKRAIQREKNARKSAEQLLEQKSLELFYANQKLQEHNANLEEKIQHRTRQLKIEKEKAEQLAHAKAQFLSVMSHEIRTPLNAIIGMGHLLLDQNPRPDQLDLLKSLHFSGKHLLGLISDILDFNKIEAQKLELEAIPTDLEYTCRQLSKALNFKAKEKDIQFLFKCTDDIPPVLTDPTRLGQIITNLGGNAIKFTEQGHAGLRLSILKRHAHAVEVAFEIFDTGIGIPEDKVDQIFESFSQADVNTTRKFGGTGLGLAITKNLVEIMGGSITVESKINEGSSFRFSLYFPLSDKSITKQEIITDYIPKGKTILLAEDNVMNVKVAAGFLKRMGLKMVHAENGQKVIEHLEDDKTPDLILMDLEMPVMDGYQATRILRSRYPHIPIIALTANATIEIKKKALSAGMDDYLTKPFDPDTFRSTLHHYLTHKI</sequence>
<dbReference type="PROSITE" id="PS50110">
    <property type="entry name" value="RESPONSE_REGULATORY"/>
    <property type="match status" value="1"/>
</dbReference>
<dbReference type="Pfam" id="PF02518">
    <property type="entry name" value="HATPase_c"/>
    <property type="match status" value="1"/>
</dbReference>
<evidence type="ECO:0000313" key="10">
    <source>
        <dbReference type="Proteomes" id="UP001310022"/>
    </source>
</evidence>
<dbReference type="InterPro" id="IPR005467">
    <property type="entry name" value="His_kinase_dom"/>
</dbReference>
<keyword evidence="4" id="KW-0902">Two-component regulatory system</keyword>
<keyword evidence="3 5" id="KW-0597">Phosphoprotein</keyword>
<feature type="coiled-coil region" evidence="6">
    <location>
        <begin position="6"/>
        <end position="69"/>
    </location>
</feature>
<dbReference type="CDD" id="cd16922">
    <property type="entry name" value="HATPase_EvgS-ArcB-TorS-like"/>
    <property type="match status" value="1"/>
</dbReference>
<evidence type="ECO:0000256" key="1">
    <source>
        <dbReference type="ARBA" id="ARBA00000085"/>
    </source>
</evidence>
<dbReference type="SMART" id="SM00448">
    <property type="entry name" value="REC"/>
    <property type="match status" value="1"/>
</dbReference>
<feature type="domain" description="Response regulatory" evidence="8">
    <location>
        <begin position="319"/>
        <end position="434"/>
    </location>
</feature>
<dbReference type="PRINTS" id="PR00344">
    <property type="entry name" value="BCTRLSENSOR"/>
</dbReference>
<organism evidence="9 10">
    <name type="scientific">Persicobacter diffluens</name>
    <dbReference type="NCBI Taxonomy" id="981"/>
    <lineage>
        <taxon>Bacteria</taxon>
        <taxon>Pseudomonadati</taxon>
        <taxon>Bacteroidota</taxon>
        <taxon>Cytophagia</taxon>
        <taxon>Cytophagales</taxon>
        <taxon>Persicobacteraceae</taxon>
        <taxon>Persicobacter</taxon>
    </lineage>
</organism>
<feature type="domain" description="Histidine kinase" evidence="7">
    <location>
        <begin position="79"/>
        <end position="299"/>
    </location>
</feature>
<evidence type="ECO:0000256" key="3">
    <source>
        <dbReference type="ARBA" id="ARBA00022553"/>
    </source>
</evidence>
<dbReference type="EC" id="2.7.13.3" evidence="2"/>
<evidence type="ECO:0000256" key="6">
    <source>
        <dbReference type="SAM" id="Coils"/>
    </source>
</evidence>
<dbReference type="Proteomes" id="UP001310022">
    <property type="component" value="Unassembled WGS sequence"/>
</dbReference>
<dbReference type="SMART" id="SM00388">
    <property type="entry name" value="HisKA"/>
    <property type="match status" value="1"/>
</dbReference>
<dbReference type="EMBL" id="BQKE01000003">
    <property type="protein sequence ID" value="GJM63638.1"/>
    <property type="molecule type" value="Genomic_DNA"/>
</dbReference>
<keyword evidence="6" id="KW-0175">Coiled coil</keyword>
<dbReference type="CDD" id="cd00082">
    <property type="entry name" value="HisKA"/>
    <property type="match status" value="1"/>
</dbReference>
<dbReference type="RefSeq" id="WP_338238778.1">
    <property type="nucleotide sequence ID" value="NZ_BQKE01000003.1"/>
</dbReference>
<evidence type="ECO:0000256" key="4">
    <source>
        <dbReference type="ARBA" id="ARBA00023012"/>
    </source>
</evidence>
<proteinExistence type="predicted"/>
<name>A0AAN4W1J6_9BACT</name>
<dbReference type="AlphaFoldDB" id="A0AAN4W1J6"/>
<dbReference type="Pfam" id="PF00512">
    <property type="entry name" value="HisKA"/>
    <property type="match status" value="1"/>
</dbReference>
<dbReference type="Pfam" id="PF00072">
    <property type="entry name" value="Response_reg"/>
    <property type="match status" value="1"/>
</dbReference>
<dbReference type="Gene3D" id="1.10.287.130">
    <property type="match status" value="1"/>
</dbReference>
<dbReference type="FunFam" id="3.30.565.10:FF:000010">
    <property type="entry name" value="Sensor histidine kinase RcsC"/>
    <property type="match status" value="1"/>
</dbReference>
<dbReference type="CDD" id="cd17546">
    <property type="entry name" value="REC_hyHK_CKI1_RcsC-like"/>
    <property type="match status" value="1"/>
</dbReference>
<dbReference type="InterPro" id="IPR036890">
    <property type="entry name" value="HATPase_C_sf"/>
</dbReference>
<dbReference type="Gene3D" id="3.40.50.2300">
    <property type="match status" value="1"/>
</dbReference>
<evidence type="ECO:0000256" key="2">
    <source>
        <dbReference type="ARBA" id="ARBA00012438"/>
    </source>
</evidence>
<dbReference type="PANTHER" id="PTHR45339">
    <property type="entry name" value="HYBRID SIGNAL TRANSDUCTION HISTIDINE KINASE J"/>
    <property type="match status" value="1"/>
</dbReference>
<evidence type="ECO:0000313" key="9">
    <source>
        <dbReference type="EMBL" id="GJM63638.1"/>
    </source>
</evidence>
<dbReference type="SUPFAM" id="SSF55874">
    <property type="entry name" value="ATPase domain of HSP90 chaperone/DNA topoisomerase II/histidine kinase"/>
    <property type="match status" value="1"/>
</dbReference>
<comment type="catalytic activity">
    <reaction evidence="1">
        <text>ATP + protein L-histidine = ADP + protein N-phospho-L-histidine.</text>
        <dbReference type="EC" id="2.7.13.3"/>
    </reaction>
</comment>
<comment type="caution">
    <text evidence="9">The sequence shown here is derived from an EMBL/GenBank/DDBJ whole genome shotgun (WGS) entry which is preliminary data.</text>
</comment>
<dbReference type="InterPro" id="IPR003594">
    <property type="entry name" value="HATPase_dom"/>
</dbReference>
<evidence type="ECO:0000259" key="7">
    <source>
        <dbReference type="PROSITE" id="PS50109"/>
    </source>
</evidence>
<feature type="modified residue" description="4-aspartylphosphate" evidence="5">
    <location>
        <position position="369"/>
    </location>
</feature>
<keyword evidence="10" id="KW-1185">Reference proteome</keyword>
<protein>
    <recommendedName>
        <fullName evidence="2">histidine kinase</fullName>
        <ecNumber evidence="2">2.7.13.3</ecNumber>
    </recommendedName>
</protein>
<dbReference type="InterPro" id="IPR036097">
    <property type="entry name" value="HisK_dim/P_sf"/>
</dbReference>
<dbReference type="SUPFAM" id="SSF47384">
    <property type="entry name" value="Homodimeric domain of signal transducing histidine kinase"/>
    <property type="match status" value="1"/>
</dbReference>
<dbReference type="InterPro" id="IPR003661">
    <property type="entry name" value="HisK_dim/P_dom"/>
</dbReference>
<dbReference type="SUPFAM" id="SSF52172">
    <property type="entry name" value="CheY-like"/>
    <property type="match status" value="1"/>
</dbReference>
<gene>
    <name evidence="9" type="ORF">PEDI_41900</name>
</gene>
<dbReference type="PANTHER" id="PTHR45339:SF1">
    <property type="entry name" value="HYBRID SIGNAL TRANSDUCTION HISTIDINE KINASE J"/>
    <property type="match status" value="1"/>
</dbReference>
<dbReference type="SMART" id="SM00387">
    <property type="entry name" value="HATPase_c"/>
    <property type="match status" value="1"/>
</dbReference>
<evidence type="ECO:0000256" key="5">
    <source>
        <dbReference type="PROSITE-ProRule" id="PRU00169"/>
    </source>
</evidence>
<dbReference type="InterPro" id="IPR011006">
    <property type="entry name" value="CheY-like_superfamily"/>
</dbReference>